<evidence type="ECO:0008006" key="3">
    <source>
        <dbReference type="Google" id="ProtNLM"/>
    </source>
</evidence>
<dbReference type="OrthoDB" id="21342at2"/>
<reference evidence="1 2" key="1">
    <citation type="submission" date="2020-08" db="EMBL/GenBank/DDBJ databases">
        <title>Genomic Encyclopedia of Type Strains, Phase IV (KMG-IV): sequencing the most valuable type-strain genomes for metagenomic binning, comparative biology and taxonomic classification.</title>
        <authorList>
            <person name="Goeker M."/>
        </authorList>
    </citation>
    <scope>NUCLEOTIDE SEQUENCE [LARGE SCALE GENOMIC DNA]</scope>
    <source>
        <strain evidence="1 2">DSM 103336</strain>
    </source>
</reference>
<dbReference type="EMBL" id="JACIJR010000007">
    <property type="protein sequence ID" value="MBB5730439.1"/>
    <property type="molecule type" value="Genomic_DNA"/>
</dbReference>
<comment type="caution">
    <text evidence="1">The sequence shown here is derived from an EMBL/GenBank/DDBJ whole genome shotgun (WGS) entry which is preliminary data.</text>
</comment>
<dbReference type="SUPFAM" id="SSF53335">
    <property type="entry name" value="S-adenosyl-L-methionine-dependent methyltransferases"/>
    <property type="match status" value="1"/>
</dbReference>
<dbReference type="InterPro" id="IPR029063">
    <property type="entry name" value="SAM-dependent_MTases_sf"/>
</dbReference>
<proteinExistence type="predicted"/>
<evidence type="ECO:0000313" key="1">
    <source>
        <dbReference type="EMBL" id="MBB5730439.1"/>
    </source>
</evidence>
<dbReference type="Gene3D" id="3.40.50.150">
    <property type="entry name" value="Vaccinia Virus protein VP39"/>
    <property type="match status" value="1"/>
</dbReference>
<dbReference type="RefSeq" id="WP_157177038.1">
    <property type="nucleotide sequence ID" value="NZ_BMJP01000005.1"/>
</dbReference>
<dbReference type="Pfam" id="PF13489">
    <property type="entry name" value="Methyltransf_23"/>
    <property type="match status" value="1"/>
</dbReference>
<keyword evidence="2" id="KW-1185">Reference proteome</keyword>
<evidence type="ECO:0000313" key="2">
    <source>
        <dbReference type="Proteomes" id="UP000546701"/>
    </source>
</evidence>
<protein>
    <recommendedName>
        <fullName evidence="3">Methyltransferase type 11 domain-containing protein</fullName>
    </recommendedName>
</protein>
<organism evidence="1 2">
    <name type="scientific">Sphingomonas prati</name>
    <dbReference type="NCBI Taxonomy" id="1843237"/>
    <lineage>
        <taxon>Bacteria</taxon>
        <taxon>Pseudomonadati</taxon>
        <taxon>Pseudomonadota</taxon>
        <taxon>Alphaproteobacteria</taxon>
        <taxon>Sphingomonadales</taxon>
        <taxon>Sphingomonadaceae</taxon>
        <taxon>Sphingomonas</taxon>
    </lineage>
</organism>
<accession>A0A7W9BUN9</accession>
<name>A0A7W9BUN9_9SPHN</name>
<sequence>MIHVSARRGAALHGPYLPMPSGKLHARILLAAGGSGNVMMEITADLGATRLVNAMVRIDGQRSIEQEVDLGDSVEGLEVRLFCRGKCEFTILGVELDLTREHRWSPPEPTRQVGIESGKSYATKIADGFIDRYLSGPAVMEVGYVGYDHQTVPIVPQAVGVDIGYPGYDGQRFPFADQSLDAIYSSHCYEHIPDYRAVLKDWFRLLKNGGFLIIVVPHQHLFERKRQMPSRWNPDHKRFYTPRSLLGEMESALDENSYRIRHLVENDAGFNYRPTPRETGSGCYEIELVVERIVQPHWVLDDGAVRPYPPADFLVSARQERLSPYEVRLDLEEIGHLVWGPYNTLVEGNYEAHFFFDGGAVEAIDLVLEVAEGGRHIATIHRLLPNLEDRHHVVVSFTAKGDGAYYEFRVHNQIVQANMSVIFRGVEVRHMAQA</sequence>
<dbReference type="Proteomes" id="UP000546701">
    <property type="component" value="Unassembled WGS sequence"/>
</dbReference>
<dbReference type="AlphaFoldDB" id="A0A7W9BUN9"/>
<gene>
    <name evidence="1" type="ORF">FHS99_002942</name>
</gene>
<dbReference type="CDD" id="cd02440">
    <property type="entry name" value="AdoMet_MTases"/>
    <property type="match status" value="1"/>
</dbReference>